<dbReference type="AlphaFoldDB" id="A0AAV6UNB1"/>
<dbReference type="SUPFAM" id="SSF48371">
    <property type="entry name" value="ARM repeat"/>
    <property type="match status" value="1"/>
</dbReference>
<dbReference type="GO" id="GO:0005737">
    <property type="term" value="C:cytoplasm"/>
    <property type="evidence" value="ECO:0007669"/>
    <property type="project" value="TreeGrafter"/>
</dbReference>
<dbReference type="Pfam" id="PF03810">
    <property type="entry name" value="IBN_N"/>
    <property type="match status" value="1"/>
</dbReference>
<dbReference type="InterPro" id="IPR040520">
    <property type="entry name" value="Importin_rep_3"/>
</dbReference>
<feature type="domain" description="Importin N-terminal" evidence="9">
    <location>
        <begin position="30"/>
        <end position="96"/>
    </location>
</feature>
<proteinExistence type="inferred from homology"/>
<dbReference type="EMBL" id="JAFNEN010000348">
    <property type="protein sequence ID" value="KAG8185093.1"/>
    <property type="molecule type" value="Genomic_DNA"/>
</dbReference>
<dbReference type="Pfam" id="PF18806">
    <property type="entry name" value="Importin_rep_3"/>
    <property type="match status" value="1"/>
</dbReference>
<dbReference type="Pfam" id="PF24140">
    <property type="entry name" value="TPR_TNPO3_IPO13_3rd"/>
    <property type="match status" value="1"/>
</dbReference>
<dbReference type="InterPro" id="IPR001494">
    <property type="entry name" value="Importin-beta_N"/>
</dbReference>
<dbReference type="SMART" id="SM00913">
    <property type="entry name" value="IBN_N"/>
    <property type="match status" value="1"/>
</dbReference>
<dbReference type="InterPro" id="IPR057942">
    <property type="entry name" value="TPR_TNPO3_IPO13_3rd"/>
</dbReference>
<keyword evidence="7" id="KW-0653">Protein transport</keyword>
<dbReference type="InterPro" id="IPR016024">
    <property type="entry name" value="ARM-type_fold"/>
</dbReference>
<dbReference type="GO" id="GO:0005634">
    <property type="term" value="C:nucleus"/>
    <property type="evidence" value="ECO:0007669"/>
    <property type="project" value="UniProtKB-SubCell"/>
</dbReference>
<evidence type="ECO:0000256" key="3">
    <source>
        <dbReference type="ARBA" id="ARBA00011422"/>
    </source>
</evidence>
<keyword evidence="6" id="KW-0677">Repeat</keyword>
<dbReference type="Proteomes" id="UP000827092">
    <property type="component" value="Unassembled WGS sequence"/>
</dbReference>
<evidence type="ECO:0000313" key="11">
    <source>
        <dbReference type="Proteomes" id="UP000827092"/>
    </source>
</evidence>
<dbReference type="InterPro" id="IPR051345">
    <property type="entry name" value="Importin_beta-like_NTR"/>
</dbReference>
<reference evidence="10 11" key="1">
    <citation type="journal article" date="2022" name="Nat. Ecol. Evol.">
        <title>A masculinizing supergene underlies an exaggerated male reproductive morph in a spider.</title>
        <authorList>
            <person name="Hendrickx F."/>
            <person name="De Corte Z."/>
            <person name="Sonet G."/>
            <person name="Van Belleghem S.M."/>
            <person name="Kostlbacher S."/>
            <person name="Vangestel C."/>
        </authorList>
    </citation>
    <scope>NUCLEOTIDE SEQUENCE [LARGE SCALE GENOMIC DNA]</scope>
    <source>
        <strain evidence="10">W744_W776</strain>
    </source>
</reference>
<gene>
    <name evidence="10" type="ORF">JTE90_029705</name>
</gene>
<comment type="caution">
    <text evidence="10">The sequence shown here is derived from an EMBL/GenBank/DDBJ whole genome shotgun (WGS) entry which is preliminary data.</text>
</comment>
<evidence type="ECO:0000313" key="10">
    <source>
        <dbReference type="EMBL" id="KAG8185093.1"/>
    </source>
</evidence>
<evidence type="ECO:0000256" key="5">
    <source>
        <dbReference type="ARBA" id="ARBA00022448"/>
    </source>
</evidence>
<comment type="subcellular location">
    <subcellularLocation>
        <location evidence="1">Nucleus</location>
    </subcellularLocation>
</comment>
<sequence length="963" mass="109405">MGDLNKQFTVENIEQTLHHFYHNAESQAQANQFLILAQCSPEAWQFAWDLLHPSKPSEVQFFGANTLHLKISKQWDELPPDHYGPLRDRLLAALFTYTCGPKVILTRLCIAMSSFIIQTITEFWPTAVTDLTSAFQPQNIPNASPQQIAHVLLELLTILSEEFQTTHLNAARAAKVKNALRSSLDLVMDLVQSVLSKTSAPADLCEMSLKCYSSWALLGPAILEYKSLLLLTFDSVYRDEVSQTALETLSNIANHPESSKYPTFILEMIDHISNFDVLLKRSSQEYDVDKCNSIYGLIIAVSENHCQLLLNTVLDKPEKKDTILKIIGFILQCSSTPGQYPIDEICSEQAFGFWYTLQDAIVSHQRFESLLLIFHSIFQSLLDAYLVKLRYPPECDYKQWKSDEKESFRCYRQDIGDSIMYCYNILRHAALANLMAHLQIATTVAISNPSQWQYLEACLFAFKEISESVAINESQFIPAFIDHLKNIPLQHIRIISSAMEAIGAFAEWINVHPEVLGCVIPLLLMGLQNAEVAVSATFALKDITRDCYSSMRPFAEQILCACLESLKGNVLKSREKVRVMATVGRVLSIMPYSFIMEYLELLLPSVFDQLQQHFCSKEISANSAIIIVFNLRLLSMLFSTLDTHYQKESTEDDSETESNQIRESNLKLPQPSLCVLEKLLAIFTSIGNDWDVNEQIAEGLCDALKRAISMLSESCKPFLPTMLNLLLHLYKQSPHQSVLDMTKQFLILFLNNEDVKPALSDFFAKICDHTIQLSMKDFRESTNVIESFLQVLEQIIKRAIVFFKVEAVNPLVLFQFGVAALNLPEKPTVKAASGFLAEFITHSREVPNMLNVVNSQGEMLIRQVMKVIGGDSPRSIVEYMPDILMAFNKKYFDNLCRWLVPFTQEDGFPSPKVNQRQKEEFARQVLKERTNKRRLKETVTEFSLLCRGLIGTEYAAQSYQSLS</sequence>
<evidence type="ECO:0000256" key="7">
    <source>
        <dbReference type="ARBA" id="ARBA00022927"/>
    </source>
</evidence>
<keyword evidence="11" id="KW-1185">Reference proteome</keyword>
<keyword evidence="5" id="KW-0813">Transport</keyword>
<dbReference type="InterPro" id="IPR058537">
    <property type="entry name" value="TPR_TNPO3_IPO13_4th"/>
</dbReference>
<dbReference type="Pfam" id="PF24139">
    <property type="entry name" value="TPR_TNPO3_IPO13_4th"/>
    <property type="match status" value="1"/>
</dbReference>
<evidence type="ECO:0000256" key="1">
    <source>
        <dbReference type="ARBA" id="ARBA00004123"/>
    </source>
</evidence>
<dbReference type="PANTHER" id="PTHR12363:SF33">
    <property type="entry name" value="IMPORTIN-13"/>
    <property type="match status" value="1"/>
</dbReference>
<protein>
    <recommendedName>
        <fullName evidence="4">Importin-13</fullName>
    </recommendedName>
</protein>
<evidence type="ECO:0000259" key="9">
    <source>
        <dbReference type="SMART" id="SM00913"/>
    </source>
</evidence>
<comment type="subunit">
    <text evidence="3">Interacts with UBC9, RAN, RBM8A, eIF-1A and PAX6.</text>
</comment>
<dbReference type="InterPro" id="IPR011989">
    <property type="entry name" value="ARM-like"/>
</dbReference>
<evidence type="ECO:0000256" key="2">
    <source>
        <dbReference type="ARBA" id="ARBA00007991"/>
    </source>
</evidence>
<dbReference type="GO" id="GO:0006606">
    <property type="term" value="P:protein import into nucleus"/>
    <property type="evidence" value="ECO:0007669"/>
    <property type="project" value="TreeGrafter"/>
</dbReference>
<evidence type="ECO:0000256" key="8">
    <source>
        <dbReference type="ARBA" id="ARBA00023242"/>
    </source>
</evidence>
<accession>A0AAV6UNB1</accession>
<dbReference type="InterPro" id="IPR040709">
    <property type="entry name" value="Importin_rep_1"/>
</dbReference>
<dbReference type="PANTHER" id="PTHR12363">
    <property type="entry name" value="TRANSPORTIN 3 AND IMPORTIN 13"/>
    <property type="match status" value="1"/>
</dbReference>
<evidence type="ECO:0000256" key="4">
    <source>
        <dbReference type="ARBA" id="ARBA00016020"/>
    </source>
</evidence>
<dbReference type="Pfam" id="PF08389">
    <property type="entry name" value="Xpo1"/>
    <property type="match status" value="1"/>
</dbReference>
<dbReference type="Gene3D" id="1.25.10.10">
    <property type="entry name" value="Leucine-rich Repeat Variant"/>
    <property type="match status" value="1"/>
</dbReference>
<keyword evidence="8" id="KW-0539">Nucleus</keyword>
<evidence type="ECO:0000256" key="6">
    <source>
        <dbReference type="ARBA" id="ARBA00022737"/>
    </source>
</evidence>
<name>A0AAV6UNB1_9ARAC</name>
<organism evidence="10 11">
    <name type="scientific">Oedothorax gibbosus</name>
    <dbReference type="NCBI Taxonomy" id="931172"/>
    <lineage>
        <taxon>Eukaryota</taxon>
        <taxon>Metazoa</taxon>
        <taxon>Ecdysozoa</taxon>
        <taxon>Arthropoda</taxon>
        <taxon>Chelicerata</taxon>
        <taxon>Arachnida</taxon>
        <taxon>Araneae</taxon>
        <taxon>Araneomorphae</taxon>
        <taxon>Entelegynae</taxon>
        <taxon>Araneoidea</taxon>
        <taxon>Linyphiidae</taxon>
        <taxon>Erigoninae</taxon>
        <taxon>Oedothorax</taxon>
    </lineage>
</organism>
<dbReference type="InterPro" id="IPR013598">
    <property type="entry name" value="Exportin-1/Importin-b-like"/>
</dbReference>
<dbReference type="Pfam" id="PF18773">
    <property type="entry name" value="Importin_rep"/>
    <property type="match status" value="1"/>
</dbReference>
<comment type="similarity">
    <text evidence="2">Belongs to the importin beta family.</text>
</comment>
<dbReference type="GO" id="GO:0031267">
    <property type="term" value="F:small GTPase binding"/>
    <property type="evidence" value="ECO:0007669"/>
    <property type="project" value="InterPro"/>
</dbReference>